<dbReference type="STRING" id="253628.A0A0D1ZWS9"/>
<dbReference type="AlphaFoldDB" id="A0A0D1ZWS9"/>
<dbReference type="GO" id="GO:0005096">
    <property type="term" value="F:GTPase activator activity"/>
    <property type="evidence" value="ECO:0007669"/>
    <property type="project" value="InterPro"/>
</dbReference>
<evidence type="ECO:0000313" key="2">
    <source>
        <dbReference type="EMBL" id="KIV98932.1"/>
    </source>
</evidence>
<dbReference type="EMBL" id="KN847590">
    <property type="protein sequence ID" value="KIV98932.1"/>
    <property type="molecule type" value="Genomic_DNA"/>
</dbReference>
<dbReference type="GeneID" id="27317291"/>
<feature type="region of interest" description="Disordered" evidence="1">
    <location>
        <begin position="671"/>
        <end position="708"/>
    </location>
</feature>
<gene>
    <name evidence="2" type="ORF">PV09_09318</name>
</gene>
<feature type="region of interest" description="Disordered" evidence="1">
    <location>
        <begin position="477"/>
        <end position="616"/>
    </location>
</feature>
<evidence type="ECO:0000256" key="1">
    <source>
        <dbReference type="SAM" id="MobiDB-lite"/>
    </source>
</evidence>
<evidence type="ECO:0008006" key="4">
    <source>
        <dbReference type="Google" id="ProtNLM"/>
    </source>
</evidence>
<proteinExistence type="predicted"/>
<dbReference type="InterPro" id="IPR034586">
    <property type="entry name" value="Bfa1/Byr4"/>
</dbReference>
<feature type="compositionally biased region" description="Low complexity" evidence="1">
    <location>
        <begin position="172"/>
        <end position="185"/>
    </location>
</feature>
<dbReference type="OrthoDB" id="19159at2759"/>
<keyword evidence="3" id="KW-1185">Reference proteome</keyword>
<feature type="region of interest" description="Disordered" evidence="1">
    <location>
        <begin position="276"/>
        <end position="435"/>
    </location>
</feature>
<evidence type="ECO:0000313" key="3">
    <source>
        <dbReference type="Proteomes" id="UP000053259"/>
    </source>
</evidence>
<feature type="compositionally biased region" description="Polar residues" evidence="1">
    <location>
        <begin position="382"/>
        <end position="396"/>
    </location>
</feature>
<dbReference type="PANTHER" id="PTHR35140">
    <property type="entry name" value="MITOTIC CHECK POINT PROTEIN BFA1"/>
    <property type="match status" value="1"/>
</dbReference>
<feature type="compositionally biased region" description="Low complexity" evidence="1">
    <location>
        <begin position="511"/>
        <end position="537"/>
    </location>
</feature>
<feature type="region of interest" description="Disordered" evidence="1">
    <location>
        <begin position="739"/>
        <end position="759"/>
    </location>
</feature>
<dbReference type="InParanoid" id="A0A0D1ZWS9"/>
<feature type="compositionally biased region" description="Polar residues" evidence="1">
    <location>
        <begin position="419"/>
        <end position="429"/>
    </location>
</feature>
<sequence length="852" mass="94084">MAPEIENWDDDADFQGDINFGTSTGAHSTGFSSRRSVSARSESNAADEDWHVLITPSDDEATSKAIASAKQVGIPIPQNVPPSALLGGAIKRLGKQRTPAKRNVADDWGDDFDLGGSHEVGLKLKVGLGKEGPVTPAANTNAACIDDDFDSEWAEGSLGIRFGGTRRDTRGRSSSVSAMSPSMGSCTSMTGESEDDELGGLVFPDEPLDFKARLEQRKQQDSDFEDRFDPPLNVPAKRIRPGEDDDDMLSGLELGGVDIIEHSKKRNLNRNVKIELPKTRTSSSRSSVTTITFTDKSSTSRIPRPTSTASKHSQLAPVYETGNGQSSQSTKQPYLQRTSRPAPTTTSAQLLRQKRSAPVLGRPTAGLSNRQSVPFLPAGAASGQSHNVNARISHQRQVSDHHERPMSPPARSFSRMSVAEQQRATPSRTSQRRDAHIAPPHLARVAVSNQRLRVQIKREYGKGDELDAFDDLPTSAAKESKFMKEPKAYGPATLRRKDSRTNLKMQMPERSATATPGSATTPASSTVPSTPGAPATPKSYFVPRQDNTPRFARDTAASRNAREQRLSQLSTASQPSLRRTDGPVMPSHINWKAQVAARSPHNSPTATRKKSSKDIKKNFIPLSMAPPVKNEKGMVYNAAKQRWEGNENMVYNFPDNPSTSTLPLQPTHGINHSHHHHTNSIPSSIALGHREPNTLPRHGSPPRPALIANVNQNRGPRIERGMVFDPEKHKWLKVDPRQLDRHDKPLTPGSVSIEEDDDPFAGIEDLPDERSKITPGMGGINKENNVMDDDWNLGEEFDLGQRFIKRQRIEEVEWRKWTEKWFINGEARPNDGDSWKWEIRRVAERYQNEGFS</sequence>
<accession>A0A0D1ZWS9</accession>
<name>A0A0D1ZWS9_9PEZI</name>
<protein>
    <recommendedName>
        <fullName evidence="4">Cytokinesis regulator</fullName>
    </recommendedName>
</protein>
<feature type="compositionally biased region" description="Basic and acidic residues" evidence="1">
    <location>
        <begin position="208"/>
        <end position="229"/>
    </location>
</feature>
<dbReference type="GO" id="GO:1990334">
    <property type="term" value="C:Bfa1-Bub2 complex"/>
    <property type="evidence" value="ECO:0007669"/>
    <property type="project" value="InterPro"/>
</dbReference>
<feature type="compositionally biased region" description="Acidic residues" evidence="1">
    <location>
        <begin position="1"/>
        <end position="14"/>
    </location>
</feature>
<dbReference type="Proteomes" id="UP000053259">
    <property type="component" value="Unassembled WGS sequence"/>
</dbReference>
<feature type="compositionally biased region" description="Basic and acidic residues" evidence="1">
    <location>
        <begin position="478"/>
        <end position="487"/>
    </location>
</feature>
<dbReference type="GO" id="GO:0031578">
    <property type="term" value="P:mitotic spindle orientation checkpoint signaling"/>
    <property type="evidence" value="ECO:0007669"/>
    <property type="project" value="TreeGrafter"/>
</dbReference>
<feature type="compositionally biased region" description="Polar residues" evidence="1">
    <location>
        <begin position="322"/>
        <end position="350"/>
    </location>
</feature>
<reference evidence="2 3" key="1">
    <citation type="submission" date="2015-01" db="EMBL/GenBank/DDBJ databases">
        <title>The Genome Sequence of Ochroconis gallopava CBS43764.</title>
        <authorList>
            <consortium name="The Broad Institute Genomics Platform"/>
            <person name="Cuomo C."/>
            <person name="de Hoog S."/>
            <person name="Gorbushina A."/>
            <person name="Stielow B."/>
            <person name="Teixiera M."/>
            <person name="Abouelleil A."/>
            <person name="Chapman S.B."/>
            <person name="Priest M."/>
            <person name="Young S.K."/>
            <person name="Wortman J."/>
            <person name="Nusbaum C."/>
            <person name="Birren B."/>
        </authorList>
    </citation>
    <scope>NUCLEOTIDE SEQUENCE [LARGE SCALE GENOMIC DNA]</scope>
    <source>
        <strain evidence="2 3">CBS 43764</strain>
    </source>
</reference>
<feature type="region of interest" description="Disordered" evidence="1">
    <location>
        <begin position="161"/>
        <end position="250"/>
    </location>
</feature>
<dbReference type="PANTHER" id="PTHR35140:SF1">
    <property type="entry name" value="MITOTIC CHECK POINT PROTEIN BFA1"/>
    <property type="match status" value="1"/>
</dbReference>
<dbReference type="HOGENOM" id="CLU_008906_1_0_1"/>
<dbReference type="VEuPathDB" id="FungiDB:PV09_09318"/>
<feature type="compositionally biased region" description="Polar residues" evidence="1">
    <location>
        <begin position="566"/>
        <end position="577"/>
    </location>
</feature>
<organism evidence="2 3">
    <name type="scientific">Verruconis gallopava</name>
    <dbReference type="NCBI Taxonomy" id="253628"/>
    <lineage>
        <taxon>Eukaryota</taxon>
        <taxon>Fungi</taxon>
        <taxon>Dikarya</taxon>
        <taxon>Ascomycota</taxon>
        <taxon>Pezizomycotina</taxon>
        <taxon>Dothideomycetes</taxon>
        <taxon>Pleosporomycetidae</taxon>
        <taxon>Venturiales</taxon>
        <taxon>Sympoventuriaceae</taxon>
        <taxon>Verruconis</taxon>
    </lineage>
</organism>
<feature type="compositionally biased region" description="Low complexity" evidence="1">
    <location>
        <begin position="32"/>
        <end position="44"/>
    </location>
</feature>
<dbReference type="GO" id="GO:0044732">
    <property type="term" value="C:mitotic spindle pole body"/>
    <property type="evidence" value="ECO:0007669"/>
    <property type="project" value="TreeGrafter"/>
</dbReference>
<feature type="compositionally biased region" description="Low complexity" evidence="1">
    <location>
        <begin position="279"/>
        <end position="310"/>
    </location>
</feature>
<feature type="region of interest" description="Disordered" evidence="1">
    <location>
        <begin position="1"/>
        <end position="66"/>
    </location>
</feature>
<dbReference type="RefSeq" id="XP_016208802.1">
    <property type="nucleotide sequence ID" value="XM_016363361.1"/>
</dbReference>
<feature type="compositionally biased region" description="Polar residues" evidence="1">
    <location>
        <begin position="20"/>
        <end position="31"/>
    </location>
</feature>